<gene>
    <name evidence="1" type="ORF">LCGC14_2553330</name>
</gene>
<proteinExistence type="predicted"/>
<feature type="non-terminal residue" evidence="1">
    <location>
        <position position="186"/>
    </location>
</feature>
<dbReference type="EMBL" id="LAZR01041960">
    <property type="protein sequence ID" value="KKL10686.1"/>
    <property type="molecule type" value="Genomic_DNA"/>
</dbReference>
<dbReference type="SUPFAM" id="SSF53335">
    <property type="entry name" value="S-adenosyl-L-methionine-dependent methyltransferases"/>
    <property type="match status" value="1"/>
</dbReference>
<organism evidence="1">
    <name type="scientific">marine sediment metagenome</name>
    <dbReference type="NCBI Taxonomy" id="412755"/>
    <lineage>
        <taxon>unclassified sequences</taxon>
        <taxon>metagenomes</taxon>
        <taxon>ecological metagenomes</taxon>
    </lineage>
</organism>
<protein>
    <recommendedName>
        <fullName evidence="2">Class I SAM-dependent methyltransferase</fullName>
    </recommendedName>
</protein>
<evidence type="ECO:0008006" key="2">
    <source>
        <dbReference type="Google" id="ProtNLM"/>
    </source>
</evidence>
<dbReference type="Gene3D" id="3.40.50.150">
    <property type="entry name" value="Vaccinia Virus protein VP39"/>
    <property type="match status" value="1"/>
</dbReference>
<dbReference type="Pfam" id="PF13578">
    <property type="entry name" value="Methyltransf_24"/>
    <property type="match status" value="1"/>
</dbReference>
<reference evidence="1" key="1">
    <citation type="journal article" date="2015" name="Nature">
        <title>Complex archaea that bridge the gap between prokaryotes and eukaryotes.</title>
        <authorList>
            <person name="Spang A."/>
            <person name="Saw J.H."/>
            <person name="Jorgensen S.L."/>
            <person name="Zaremba-Niedzwiedzka K."/>
            <person name="Martijn J."/>
            <person name="Lind A.E."/>
            <person name="van Eijk R."/>
            <person name="Schleper C."/>
            <person name="Guy L."/>
            <person name="Ettema T.J."/>
        </authorList>
    </citation>
    <scope>NUCLEOTIDE SEQUENCE</scope>
</reference>
<accession>A0A0F9CYH0</accession>
<sequence>MDEQKFSSIWNCKSPSYLPPGIISPYGVAPENVMVADKMVQTRESFEWMINYADRVNPKIVLEIGTGKGVACLFYDAIAGYDGLIITINISDQIDMDVNNIKSECHRLIMDSSTPEALEAVKGILGERQVDFLFIDGEHGLWVEGVHDPVPFSNDFNNYWPLVRSGGVAAFHDCDAGNEIRRTFDR</sequence>
<dbReference type="InterPro" id="IPR029063">
    <property type="entry name" value="SAM-dependent_MTases_sf"/>
</dbReference>
<dbReference type="AlphaFoldDB" id="A0A0F9CYH0"/>
<evidence type="ECO:0000313" key="1">
    <source>
        <dbReference type="EMBL" id="KKL10686.1"/>
    </source>
</evidence>
<comment type="caution">
    <text evidence="1">The sequence shown here is derived from an EMBL/GenBank/DDBJ whole genome shotgun (WGS) entry which is preliminary data.</text>
</comment>
<name>A0A0F9CYH0_9ZZZZ</name>